<dbReference type="CDD" id="cd03808">
    <property type="entry name" value="GT4_CapM-like"/>
    <property type="match status" value="1"/>
</dbReference>
<dbReference type="AlphaFoldDB" id="A0A1H6JWA0"/>
<dbReference type="EMBL" id="FNWV01000006">
    <property type="protein sequence ID" value="SEH65315.1"/>
    <property type="molecule type" value="Genomic_DNA"/>
</dbReference>
<dbReference type="RefSeq" id="WP_074716873.1">
    <property type="nucleotide sequence ID" value="NZ_FNWV01000006.1"/>
</dbReference>
<dbReference type="InterPro" id="IPR001296">
    <property type="entry name" value="Glyco_trans_1"/>
</dbReference>
<dbReference type="Proteomes" id="UP000183190">
    <property type="component" value="Unassembled WGS sequence"/>
</dbReference>
<reference evidence="3 4" key="1">
    <citation type="submission" date="2016-10" db="EMBL/GenBank/DDBJ databases">
        <authorList>
            <person name="de Groot N.N."/>
        </authorList>
    </citation>
    <scope>NUCLEOTIDE SEQUENCE [LARGE SCALE GENOMIC DNA]</scope>
    <source>
        <strain evidence="3 4">YAD2003</strain>
    </source>
</reference>
<accession>A0A1H6JWA0</accession>
<dbReference type="Pfam" id="PF00534">
    <property type="entry name" value="Glycos_transf_1"/>
    <property type="match status" value="1"/>
</dbReference>
<dbReference type="Pfam" id="PF13477">
    <property type="entry name" value="Glyco_trans_4_2"/>
    <property type="match status" value="1"/>
</dbReference>
<dbReference type="OrthoDB" id="9806653at2"/>
<sequence>MSVKMLYILNIADKVNNFSYSAMIAAQKLGIEFSIAGNWNYPDDAARKADEKKYGIKIYQVDFIRAPYDPRNYKAYRQIKAIIEREKFDLIHCNTPIGGIVGRYAAKKCGVKKVIYQAHGFHFYKGAPFVNRTLFYNIEKYLAKYTDVLVTINNEDLEAAKAFKLKKGGKLCYVHGVGIDLSVYDNVSENRDKKRAELGLDNDDIAVISVGELNKNKNNIVIAQAMSKIKNKHLHYYLCGVGQEEENIKSFASEHGIKENIHFLGYRNDVKELLSACDIFVMPSFREGLSRSLMEAMACGLPCVVSKIRGNTDLVRKGGGYLCDPDSSAEFADALGKCLASDRKAMGEANLLSVKRYDLNIVIDEWEKIYKDVLM</sequence>
<feature type="domain" description="Glycosyl transferase family 1" evidence="1">
    <location>
        <begin position="191"/>
        <end position="347"/>
    </location>
</feature>
<dbReference type="Gene3D" id="3.40.50.2000">
    <property type="entry name" value="Glycogen Phosphorylase B"/>
    <property type="match status" value="2"/>
</dbReference>
<evidence type="ECO:0000313" key="3">
    <source>
        <dbReference type="EMBL" id="SEH65315.1"/>
    </source>
</evidence>
<evidence type="ECO:0000259" key="2">
    <source>
        <dbReference type="Pfam" id="PF13477"/>
    </source>
</evidence>
<protein>
    <submittedName>
        <fullName evidence="3">Glycosyltransferase involved in cell wall bisynthesis</fullName>
    </submittedName>
</protein>
<organism evidence="3 4">
    <name type="scientific">Ruminococcus flavefaciens</name>
    <dbReference type="NCBI Taxonomy" id="1265"/>
    <lineage>
        <taxon>Bacteria</taxon>
        <taxon>Bacillati</taxon>
        <taxon>Bacillota</taxon>
        <taxon>Clostridia</taxon>
        <taxon>Eubacteriales</taxon>
        <taxon>Oscillospiraceae</taxon>
        <taxon>Ruminococcus</taxon>
    </lineage>
</organism>
<dbReference type="InterPro" id="IPR028098">
    <property type="entry name" value="Glyco_trans_4-like_N"/>
</dbReference>
<proteinExistence type="predicted"/>
<gene>
    <name evidence="3" type="ORF">SAMN02910265_01955</name>
</gene>
<dbReference type="PANTHER" id="PTHR12526">
    <property type="entry name" value="GLYCOSYLTRANSFERASE"/>
    <property type="match status" value="1"/>
</dbReference>
<keyword evidence="3" id="KW-0808">Transferase</keyword>
<dbReference type="GO" id="GO:0016757">
    <property type="term" value="F:glycosyltransferase activity"/>
    <property type="evidence" value="ECO:0007669"/>
    <property type="project" value="InterPro"/>
</dbReference>
<dbReference type="SUPFAM" id="SSF53756">
    <property type="entry name" value="UDP-Glycosyltransferase/glycogen phosphorylase"/>
    <property type="match status" value="1"/>
</dbReference>
<dbReference type="PANTHER" id="PTHR12526:SF630">
    <property type="entry name" value="GLYCOSYLTRANSFERASE"/>
    <property type="match status" value="1"/>
</dbReference>
<evidence type="ECO:0000259" key="1">
    <source>
        <dbReference type="Pfam" id="PF00534"/>
    </source>
</evidence>
<evidence type="ECO:0000313" key="4">
    <source>
        <dbReference type="Proteomes" id="UP000183190"/>
    </source>
</evidence>
<name>A0A1H6JWA0_RUMFL</name>
<feature type="domain" description="Glycosyltransferase subfamily 4-like N-terminal" evidence="2">
    <location>
        <begin position="48"/>
        <end position="151"/>
    </location>
</feature>